<organism evidence="1 2">
    <name type="scientific">Sorghum bicolor</name>
    <name type="common">Sorghum</name>
    <name type="synonym">Sorghum vulgare</name>
    <dbReference type="NCBI Taxonomy" id="4558"/>
    <lineage>
        <taxon>Eukaryota</taxon>
        <taxon>Viridiplantae</taxon>
        <taxon>Streptophyta</taxon>
        <taxon>Embryophyta</taxon>
        <taxon>Tracheophyta</taxon>
        <taxon>Spermatophyta</taxon>
        <taxon>Magnoliopsida</taxon>
        <taxon>Liliopsida</taxon>
        <taxon>Poales</taxon>
        <taxon>Poaceae</taxon>
        <taxon>PACMAD clade</taxon>
        <taxon>Panicoideae</taxon>
        <taxon>Andropogonodae</taxon>
        <taxon>Andropogoneae</taxon>
        <taxon>Sorghinae</taxon>
        <taxon>Sorghum</taxon>
    </lineage>
</organism>
<keyword evidence="2" id="KW-1185">Reference proteome</keyword>
<dbReference type="Proteomes" id="UP000000768">
    <property type="component" value="Chromosome 8"/>
</dbReference>
<dbReference type="Gramene" id="KXG23032">
    <property type="protein sequence ID" value="KXG23032"/>
    <property type="gene ID" value="SORBI_3008G047200"/>
</dbReference>
<reference evidence="1 2" key="1">
    <citation type="journal article" date="2009" name="Nature">
        <title>The Sorghum bicolor genome and the diversification of grasses.</title>
        <authorList>
            <person name="Paterson A.H."/>
            <person name="Bowers J.E."/>
            <person name="Bruggmann R."/>
            <person name="Dubchak I."/>
            <person name="Grimwood J."/>
            <person name="Gundlach H."/>
            <person name="Haberer G."/>
            <person name="Hellsten U."/>
            <person name="Mitros T."/>
            <person name="Poliakov A."/>
            <person name="Schmutz J."/>
            <person name="Spannagl M."/>
            <person name="Tang H."/>
            <person name="Wang X."/>
            <person name="Wicker T."/>
            <person name="Bharti A.K."/>
            <person name="Chapman J."/>
            <person name="Feltus F.A."/>
            <person name="Gowik U."/>
            <person name="Grigoriev I.V."/>
            <person name="Lyons E."/>
            <person name="Maher C.A."/>
            <person name="Martis M."/>
            <person name="Narechania A."/>
            <person name="Otillar R.P."/>
            <person name="Penning B.W."/>
            <person name="Salamov A.A."/>
            <person name="Wang Y."/>
            <person name="Zhang L."/>
            <person name="Carpita N.C."/>
            <person name="Freeling M."/>
            <person name="Gingle A.R."/>
            <person name="Hash C.T."/>
            <person name="Keller B."/>
            <person name="Klein P."/>
            <person name="Kresovich S."/>
            <person name="McCann M.C."/>
            <person name="Ming R."/>
            <person name="Peterson D.G."/>
            <person name="Mehboob-ur-Rahman"/>
            <person name="Ware D."/>
            <person name="Westhoff P."/>
            <person name="Mayer K.F."/>
            <person name="Messing J."/>
            <person name="Rokhsar D.S."/>
        </authorList>
    </citation>
    <scope>NUCLEOTIDE SEQUENCE [LARGE SCALE GENOMIC DNA]</scope>
    <source>
        <strain evidence="2">cv. BTx623</strain>
    </source>
</reference>
<name>A0A1B6PBG9_SORBI</name>
<evidence type="ECO:0000313" key="2">
    <source>
        <dbReference type="Proteomes" id="UP000000768"/>
    </source>
</evidence>
<protein>
    <submittedName>
        <fullName evidence="1">Uncharacterized protein</fullName>
    </submittedName>
</protein>
<dbReference type="EMBL" id="CM000767">
    <property type="protein sequence ID" value="KXG23032.1"/>
    <property type="molecule type" value="Genomic_DNA"/>
</dbReference>
<dbReference type="InParanoid" id="A0A1B6PBG9"/>
<accession>A0A1B6PBG9</accession>
<sequence length="66" mass="7228">MRLAGLRRPSLKGNRGAPLPRPRLLSTLLLWGWAAMSHCCCGSEGLLVAEQALVLAEDNKYPSPKR</sequence>
<dbReference type="AlphaFoldDB" id="A0A1B6PBG9"/>
<gene>
    <name evidence="1" type="ORF">SORBI_3008G047200</name>
</gene>
<evidence type="ECO:0000313" key="1">
    <source>
        <dbReference type="EMBL" id="KXG23032.1"/>
    </source>
</evidence>
<proteinExistence type="predicted"/>
<reference evidence="2" key="2">
    <citation type="journal article" date="2018" name="Plant J.">
        <title>The Sorghum bicolor reference genome: improved assembly, gene annotations, a transcriptome atlas, and signatures of genome organization.</title>
        <authorList>
            <person name="McCormick R.F."/>
            <person name="Truong S.K."/>
            <person name="Sreedasyam A."/>
            <person name="Jenkins J."/>
            <person name="Shu S."/>
            <person name="Sims D."/>
            <person name="Kennedy M."/>
            <person name="Amirebrahimi M."/>
            <person name="Weers B.D."/>
            <person name="McKinley B."/>
            <person name="Mattison A."/>
            <person name="Morishige D.T."/>
            <person name="Grimwood J."/>
            <person name="Schmutz J."/>
            <person name="Mullet J.E."/>
        </authorList>
    </citation>
    <scope>NUCLEOTIDE SEQUENCE [LARGE SCALE GENOMIC DNA]</scope>
    <source>
        <strain evidence="2">cv. BTx623</strain>
    </source>
</reference>